<proteinExistence type="inferred from homology"/>
<evidence type="ECO:0000256" key="5">
    <source>
        <dbReference type="PROSITE-ProRule" id="PRU00282"/>
    </source>
</evidence>
<name>A0ABR4NGP6_9FUNG</name>
<dbReference type="EMBL" id="JADGIZ020000005">
    <property type="protein sequence ID" value="KAL2918671.1"/>
    <property type="molecule type" value="Genomic_DNA"/>
</dbReference>
<dbReference type="PANTHER" id="PTHR46080">
    <property type="entry name" value="MITOCHONDRIAL SUBSTRATE CARRIER FAMILY PROTEIN J"/>
    <property type="match status" value="1"/>
</dbReference>
<gene>
    <name evidence="7" type="ORF">HK105_201505</name>
</gene>
<evidence type="ECO:0000256" key="6">
    <source>
        <dbReference type="RuleBase" id="RU000488"/>
    </source>
</evidence>
<feature type="repeat" description="Solcar" evidence="5">
    <location>
        <begin position="194"/>
        <end position="286"/>
    </location>
</feature>
<accession>A0ABR4NGP6</accession>
<sequence>MSVLVAPAPHAPLHPADTRPDGESLWAALAWPPAVLPSPDPPPASPSAGIDPAAPHELNHWHAHELALPPAEAGSDRRPVALHDIPQRIGLSDMDGLKYMAFGSLFIISVDSMLFPLDTIKTIIMAERSRHVHRQGLIKMVLRIAHHEGVARFWHGLAPSVIGSFPGQAMYYLAYESAQELSKAVFSDPAAPATTFAKGFLSGACAEFAGGLFYVPADIIAQRLQIQSTKGFVHNSRLYAGPVDVLRKVLRHDGVRGLYRGYFAYVSAYAPASAVQWGSYELFKGILFRGFTYLESSRRISDGSPIPFKENLVNSISGGLSATCAITANNPLEILRIRTQLLESRNKRDAEHIRGGYLRLAACILREEGWKAFYRGLRVRLIVTVPSAMVAMSGYEAVKAWSADGMFA</sequence>
<comment type="subcellular location">
    <subcellularLocation>
        <location evidence="1">Membrane</location>
        <topology evidence="1">Multi-pass membrane protein</topology>
    </subcellularLocation>
</comment>
<organism evidence="7 8">
    <name type="scientific">Polyrhizophydium stewartii</name>
    <dbReference type="NCBI Taxonomy" id="2732419"/>
    <lineage>
        <taxon>Eukaryota</taxon>
        <taxon>Fungi</taxon>
        <taxon>Fungi incertae sedis</taxon>
        <taxon>Chytridiomycota</taxon>
        <taxon>Chytridiomycota incertae sedis</taxon>
        <taxon>Chytridiomycetes</taxon>
        <taxon>Rhizophydiales</taxon>
        <taxon>Rhizophydiales incertae sedis</taxon>
        <taxon>Polyrhizophydium</taxon>
    </lineage>
</organism>
<protein>
    <recommendedName>
        <fullName evidence="9">Mitochondrial carrier protein</fullName>
    </recommendedName>
</protein>
<dbReference type="Gene3D" id="1.50.40.10">
    <property type="entry name" value="Mitochondrial carrier domain"/>
    <property type="match status" value="1"/>
</dbReference>
<comment type="similarity">
    <text evidence="6">Belongs to the mitochondrial carrier (TC 2.A.29) family.</text>
</comment>
<comment type="caution">
    <text evidence="7">The sequence shown here is derived from an EMBL/GenBank/DDBJ whole genome shotgun (WGS) entry which is preliminary data.</text>
</comment>
<evidence type="ECO:0000313" key="7">
    <source>
        <dbReference type="EMBL" id="KAL2918671.1"/>
    </source>
</evidence>
<evidence type="ECO:0000256" key="3">
    <source>
        <dbReference type="ARBA" id="ARBA00022989"/>
    </source>
</evidence>
<feature type="repeat" description="Solcar" evidence="5">
    <location>
        <begin position="94"/>
        <end position="181"/>
    </location>
</feature>
<dbReference type="PANTHER" id="PTHR46080:SF18">
    <property type="entry name" value="MITOCHONDRIAL SUBSTRATE CARRIER FAMILY PROTEIN J"/>
    <property type="match status" value="1"/>
</dbReference>
<keyword evidence="3" id="KW-1133">Transmembrane helix</keyword>
<keyword evidence="8" id="KW-1185">Reference proteome</keyword>
<feature type="repeat" description="Solcar" evidence="5">
    <location>
        <begin position="309"/>
        <end position="401"/>
    </location>
</feature>
<dbReference type="Pfam" id="PF00153">
    <property type="entry name" value="Mito_carr"/>
    <property type="match status" value="3"/>
</dbReference>
<evidence type="ECO:0000256" key="2">
    <source>
        <dbReference type="ARBA" id="ARBA00022692"/>
    </source>
</evidence>
<keyword evidence="2 5" id="KW-0812">Transmembrane</keyword>
<dbReference type="InterPro" id="IPR023395">
    <property type="entry name" value="MCP_dom_sf"/>
</dbReference>
<keyword evidence="4 5" id="KW-0472">Membrane</keyword>
<dbReference type="SUPFAM" id="SSF103506">
    <property type="entry name" value="Mitochondrial carrier"/>
    <property type="match status" value="1"/>
</dbReference>
<evidence type="ECO:0000256" key="1">
    <source>
        <dbReference type="ARBA" id="ARBA00004141"/>
    </source>
</evidence>
<dbReference type="InterPro" id="IPR018108">
    <property type="entry name" value="MCP_transmembrane"/>
</dbReference>
<dbReference type="PROSITE" id="PS50920">
    <property type="entry name" value="SOLCAR"/>
    <property type="match status" value="3"/>
</dbReference>
<reference evidence="7 8" key="1">
    <citation type="submission" date="2023-09" db="EMBL/GenBank/DDBJ databases">
        <title>Pangenome analysis of Batrachochytrium dendrobatidis and related Chytrids.</title>
        <authorList>
            <person name="Yacoub M.N."/>
            <person name="Stajich J.E."/>
            <person name="James T.Y."/>
        </authorList>
    </citation>
    <scope>NUCLEOTIDE SEQUENCE [LARGE SCALE GENOMIC DNA]</scope>
    <source>
        <strain evidence="7 8">JEL0888</strain>
    </source>
</reference>
<evidence type="ECO:0000256" key="4">
    <source>
        <dbReference type="ARBA" id="ARBA00023136"/>
    </source>
</evidence>
<evidence type="ECO:0008006" key="9">
    <source>
        <dbReference type="Google" id="ProtNLM"/>
    </source>
</evidence>
<dbReference type="Proteomes" id="UP001527925">
    <property type="component" value="Unassembled WGS sequence"/>
</dbReference>
<evidence type="ECO:0000313" key="8">
    <source>
        <dbReference type="Proteomes" id="UP001527925"/>
    </source>
</evidence>
<keyword evidence="6" id="KW-0813">Transport</keyword>